<keyword evidence="3" id="KW-1185">Reference proteome</keyword>
<comment type="caution">
    <text evidence="2">The sequence shown here is derived from an EMBL/GenBank/DDBJ whole genome shotgun (WGS) entry which is preliminary data.</text>
</comment>
<protein>
    <recommendedName>
        <fullName evidence="4">ABC transporter permease</fullName>
    </recommendedName>
</protein>
<reference evidence="2 3" key="1">
    <citation type="submission" date="2022-06" db="EMBL/GenBank/DDBJ databases">
        <title>Sequencing the genomes of 1000 actinobacteria strains.</title>
        <authorList>
            <person name="Klenk H.-P."/>
        </authorList>
    </citation>
    <scope>NUCLEOTIDE SEQUENCE [LARGE SCALE GENOMIC DNA]</scope>
    <source>
        <strain evidence="2 3">DSM 44170</strain>
    </source>
</reference>
<accession>A0ABT1JVA1</accession>
<gene>
    <name evidence="2" type="ORF">HD595_001793</name>
</gene>
<feature type="transmembrane region" description="Helical" evidence="1">
    <location>
        <begin position="217"/>
        <end position="236"/>
    </location>
</feature>
<dbReference type="RefSeq" id="WP_253767431.1">
    <property type="nucleotide sequence ID" value="NZ_BAAAVE010000052.1"/>
</dbReference>
<proteinExistence type="predicted"/>
<sequence length="242" mass="25529">MTVPFHRLLIVETRKLFDTRSAMILTAVLLLLTVAAIAGRGLYIGPDLQRLVWTAGLGYANLLPVLGILTVTNEWSHRTALTTFALEPRRWRVMAAKAVPPTLAAAVASLFALLVAVPATALAGAVRHVPAHWNATPATMAGWTATNVLFTLAGVALGALLLNAPAAIVVYLASTGVWNAVAMLGGTGETLAEWLDLNRTAAPLATGDWADVAPARLAASAALWIVIPLLLGVVRVSRREVR</sequence>
<evidence type="ECO:0000256" key="1">
    <source>
        <dbReference type="SAM" id="Phobius"/>
    </source>
</evidence>
<feature type="transmembrane region" description="Helical" evidence="1">
    <location>
        <begin position="141"/>
        <end position="162"/>
    </location>
</feature>
<feature type="transmembrane region" description="Helical" evidence="1">
    <location>
        <begin position="51"/>
        <end position="71"/>
    </location>
</feature>
<feature type="transmembrane region" description="Helical" evidence="1">
    <location>
        <begin position="98"/>
        <end position="121"/>
    </location>
</feature>
<dbReference type="EMBL" id="JAMZEC010000001">
    <property type="protein sequence ID" value="MCP2345671.1"/>
    <property type="molecule type" value="Genomic_DNA"/>
</dbReference>
<evidence type="ECO:0008006" key="4">
    <source>
        <dbReference type="Google" id="ProtNLM"/>
    </source>
</evidence>
<feature type="transmembrane region" description="Helical" evidence="1">
    <location>
        <begin position="169"/>
        <end position="188"/>
    </location>
</feature>
<feature type="transmembrane region" description="Helical" evidence="1">
    <location>
        <begin position="21"/>
        <end position="45"/>
    </location>
</feature>
<dbReference type="Proteomes" id="UP001320766">
    <property type="component" value="Unassembled WGS sequence"/>
</dbReference>
<evidence type="ECO:0000313" key="2">
    <source>
        <dbReference type="EMBL" id="MCP2345671.1"/>
    </source>
</evidence>
<keyword evidence="1" id="KW-0812">Transmembrane</keyword>
<organism evidence="2 3">
    <name type="scientific">Nonomuraea roseoviolacea subsp. carminata</name>
    <dbReference type="NCBI Taxonomy" id="160689"/>
    <lineage>
        <taxon>Bacteria</taxon>
        <taxon>Bacillati</taxon>
        <taxon>Actinomycetota</taxon>
        <taxon>Actinomycetes</taxon>
        <taxon>Streptosporangiales</taxon>
        <taxon>Streptosporangiaceae</taxon>
        <taxon>Nonomuraea</taxon>
    </lineage>
</organism>
<keyword evidence="1" id="KW-1133">Transmembrane helix</keyword>
<name>A0ABT1JVA1_9ACTN</name>
<keyword evidence="1" id="KW-0472">Membrane</keyword>
<evidence type="ECO:0000313" key="3">
    <source>
        <dbReference type="Proteomes" id="UP001320766"/>
    </source>
</evidence>